<evidence type="ECO:0000313" key="2">
    <source>
        <dbReference type="Proteomes" id="UP000789375"/>
    </source>
</evidence>
<reference evidence="1" key="1">
    <citation type="submission" date="2021-06" db="EMBL/GenBank/DDBJ databases">
        <authorList>
            <person name="Kallberg Y."/>
            <person name="Tangrot J."/>
            <person name="Rosling A."/>
        </authorList>
    </citation>
    <scope>NUCLEOTIDE SEQUENCE</scope>
    <source>
        <strain evidence="1">87-6 pot B 2015</strain>
    </source>
</reference>
<protein>
    <submittedName>
        <fullName evidence="1">6635_t:CDS:1</fullName>
    </submittedName>
</protein>
<dbReference type="Proteomes" id="UP000789375">
    <property type="component" value="Unassembled WGS sequence"/>
</dbReference>
<gene>
    <name evidence="1" type="ORF">FMOSSE_LOCUS15387</name>
</gene>
<proteinExistence type="predicted"/>
<dbReference type="AlphaFoldDB" id="A0A9N9I9U3"/>
<dbReference type="EMBL" id="CAJVPP010015353">
    <property type="protein sequence ID" value="CAG8726624.1"/>
    <property type="molecule type" value="Genomic_DNA"/>
</dbReference>
<name>A0A9N9I9U3_FUNMO</name>
<comment type="caution">
    <text evidence="1">The sequence shown here is derived from an EMBL/GenBank/DDBJ whole genome shotgun (WGS) entry which is preliminary data.</text>
</comment>
<feature type="non-terminal residue" evidence="1">
    <location>
        <position position="1"/>
    </location>
</feature>
<keyword evidence="2" id="KW-1185">Reference proteome</keyword>
<accession>A0A9N9I9U3</accession>
<organism evidence="1 2">
    <name type="scientific">Funneliformis mosseae</name>
    <name type="common">Endomycorrhizal fungus</name>
    <name type="synonym">Glomus mosseae</name>
    <dbReference type="NCBI Taxonomy" id="27381"/>
    <lineage>
        <taxon>Eukaryota</taxon>
        <taxon>Fungi</taxon>
        <taxon>Fungi incertae sedis</taxon>
        <taxon>Mucoromycota</taxon>
        <taxon>Glomeromycotina</taxon>
        <taxon>Glomeromycetes</taxon>
        <taxon>Glomerales</taxon>
        <taxon>Glomeraceae</taxon>
        <taxon>Funneliformis</taxon>
    </lineage>
</organism>
<evidence type="ECO:0000313" key="1">
    <source>
        <dbReference type="EMBL" id="CAG8726624.1"/>
    </source>
</evidence>
<sequence length="47" mass="5609">RNYVMHGITLKRTKNLRLSTSVLELVDRHRCPFNMESILEVFKFCLV</sequence>